<dbReference type="GO" id="GO:0006508">
    <property type="term" value="P:proteolysis"/>
    <property type="evidence" value="ECO:0007669"/>
    <property type="project" value="UniProtKB-KW"/>
</dbReference>
<protein>
    <submittedName>
        <fullName evidence="6">NEDD8-specific protease</fullName>
    </submittedName>
</protein>
<dbReference type="AlphaFoldDB" id="A0AAW2Z1K6"/>
<feature type="domain" description="Ubiquitin-like protease family profile" evidence="5">
    <location>
        <begin position="19"/>
        <end position="189"/>
    </location>
</feature>
<dbReference type="GO" id="GO:0008234">
    <property type="term" value="F:cysteine-type peptidase activity"/>
    <property type="evidence" value="ECO:0007669"/>
    <property type="project" value="UniProtKB-KW"/>
</dbReference>
<evidence type="ECO:0000256" key="3">
    <source>
        <dbReference type="ARBA" id="ARBA00022801"/>
    </source>
</evidence>
<keyword evidence="3" id="KW-0378">Hydrolase</keyword>
<dbReference type="EMBL" id="JAOPGA020000946">
    <property type="protein sequence ID" value="KAL0483235.1"/>
    <property type="molecule type" value="Genomic_DNA"/>
</dbReference>
<proteinExistence type="inferred from homology"/>
<dbReference type="GO" id="GO:0019784">
    <property type="term" value="F:deNEDDylase activity"/>
    <property type="evidence" value="ECO:0007669"/>
    <property type="project" value="InterPro"/>
</dbReference>
<dbReference type="PANTHER" id="PTHR46468:SF1">
    <property type="entry name" value="SENTRIN-SPECIFIC PROTEASE 8"/>
    <property type="match status" value="1"/>
</dbReference>
<dbReference type="GO" id="GO:0000338">
    <property type="term" value="P:protein deneddylation"/>
    <property type="evidence" value="ECO:0007669"/>
    <property type="project" value="TreeGrafter"/>
</dbReference>
<keyword evidence="7" id="KW-1185">Reference proteome</keyword>
<dbReference type="Pfam" id="PF02902">
    <property type="entry name" value="Peptidase_C48"/>
    <property type="match status" value="1"/>
</dbReference>
<evidence type="ECO:0000256" key="1">
    <source>
        <dbReference type="ARBA" id="ARBA00005234"/>
    </source>
</evidence>
<reference evidence="6 7" key="1">
    <citation type="submission" date="2024-03" db="EMBL/GenBank/DDBJ databases">
        <title>The Acrasis kona genome and developmental transcriptomes reveal deep origins of eukaryotic multicellular pathways.</title>
        <authorList>
            <person name="Sheikh S."/>
            <person name="Fu C.-J."/>
            <person name="Brown M.W."/>
            <person name="Baldauf S.L."/>
        </authorList>
    </citation>
    <scope>NUCLEOTIDE SEQUENCE [LARGE SCALE GENOMIC DNA]</scope>
    <source>
        <strain evidence="6 7">ATCC MYA-3509</strain>
    </source>
</reference>
<name>A0AAW2Z1K6_9EUKA</name>
<dbReference type="PANTHER" id="PTHR46468">
    <property type="entry name" value="SENTRIN-SPECIFIC PROTEASE 8"/>
    <property type="match status" value="1"/>
</dbReference>
<sequence length="221" mass="25542">MTKPSWLDQRYERTFFDSQTLFYDDVIRLRGKEWLNDSIINYYLLYLENVKYEQQKDDLLFLSPSVTFWIMQVKEKEDVADAINPLNPTQKDLIFIPINDNSDETGEVSGGSHWSLVVYNRKEDTFNYYDSSGDYNYGSAVKTVAKIAHFLNPKYDYGTMSIKINKISCSQQQNGYDCGVYLLSFCDVLGNAEHVKNVSPRDINCLREDILKKIQQGVGAT</sequence>
<evidence type="ECO:0000256" key="4">
    <source>
        <dbReference type="ARBA" id="ARBA00022807"/>
    </source>
</evidence>
<dbReference type="InterPro" id="IPR038765">
    <property type="entry name" value="Papain-like_cys_pep_sf"/>
</dbReference>
<evidence type="ECO:0000313" key="7">
    <source>
        <dbReference type="Proteomes" id="UP001431209"/>
    </source>
</evidence>
<dbReference type="SUPFAM" id="SSF54001">
    <property type="entry name" value="Cysteine proteinases"/>
    <property type="match status" value="1"/>
</dbReference>
<dbReference type="Gene3D" id="3.40.395.10">
    <property type="entry name" value="Adenoviral Proteinase, Chain A"/>
    <property type="match status" value="1"/>
</dbReference>
<evidence type="ECO:0000259" key="5">
    <source>
        <dbReference type="PROSITE" id="PS50600"/>
    </source>
</evidence>
<dbReference type="InterPro" id="IPR003653">
    <property type="entry name" value="Peptidase_C48_C"/>
</dbReference>
<dbReference type="PROSITE" id="PS50600">
    <property type="entry name" value="ULP_PROTEASE"/>
    <property type="match status" value="1"/>
</dbReference>
<comment type="similarity">
    <text evidence="1">Belongs to the peptidase C48 family.</text>
</comment>
<dbReference type="InterPro" id="IPR044613">
    <property type="entry name" value="Nep1/2-like"/>
</dbReference>
<dbReference type="Proteomes" id="UP001431209">
    <property type="component" value="Unassembled WGS sequence"/>
</dbReference>
<keyword evidence="4" id="KW-0788">Thiol protease</keyword>
<gene>
    <name evidence="6" type="ORF">AKO1_011524</name>
</gene>
<accession>A0AAW2Z1K6</accession>
<comment type="caution">
    <text evidence="6">The sequence shown here is derived from an EMBL/GenBank/DDBJ whole genome shotgun (WGS) entry which is preliminary data.</text>
</comment>
<evidence type="ECO:0000313" key="6">
    <source>
        <dbReference type="EMBL" id="KAL0483235.1"/>
    </source>
</evidence>
<evidence type="ECO:0000256" key="2">
    <source>
        <dbReference type="ARBA" id="ARBA00022670"/>
    </source>
</evidence>
<organism evidence="6 7">
    <name type="scientific">Acrasis kona</name>
    <dbReference type="NCBI Taxonomy" id="1008807"/>
    <lineage>
        <taxon>Eukaryota</taxon>
        <taxon>Discoba</taxon>
        <taxon>Heterolobosea</taxon>
        <taxon>Tetramitia</taxon>
        <taxon>Eutetramitia</taxon>
        <taxon>Acrasidae</taxon>
        <taxon>Acrasis</taxon>
    </lineage>
</organism>
<keyword evidence="2 6" id="KW-0645">Protease</keyword>